<dbReference type="InterPro" id="IPR000014">
    <property type="entry name" value="PAS"/>
</dbReference>
<dbReference type="EMBL" id="VKKZ01000025">
    <property type="protein sequence ID" value="KAA6430621.1"/>
    <property type="molecule type" value="Genomic_DNA"/>
</dbReference>
<comment type="catalytic activity">
    <reaction evidence="1">
        <text>ATP + protein L-histidine = ADP + protein N-phospho-L-histidine.</text>
        <dbReference type="EC" id="2.7.13.3"/>
    </reaction>
</comment>
<dbReference type="AlphaFoldDB" id="A0A5M8Q6B5"/>
<evidence type="ECO:0000256" key="1">
    <source>
        <dbReference type="ARBA" id="ARBA00000085"/>
    </source>
</evidence>
<dbReference type="Gene3D" id="1.10.287.130">
    <property type="match status" value="1"/>
</dbReference>
<dbReference type="PANTHER" id="PTHR43711">
    <property type="entry name" value="TWO-COMPONENT HISTIDINE KINASE"/>
    <property type="match status" value="1"/>
</dbReference>
<gene>
    <name evidence="10" type="ORF">ACD591_19980</name>
    <name evidence="9" type="ORF">FOE74_19290</name>
</gene>
<dbReference type="InterPro" id="IPR013656">
    <property type="entry name" value="PAS_4"/>
</dbReference>
<dbReference type="RefSeq" id="WP_149100278.1">
    <property type="nucleotide sequence ID" value="NZ_BMMG01000008.1"/>
</dbReference>
<dbReference type="EMBL" id="JBGOGF010000014">
    <property type="protein sequence ID" value="MFA1773589.1"/>
    <property type="molecule type" value="Genomic_DNA"/>
</dbReference>
<evidence type="ECO:0000256" key="5">
    <source>
        <dbReference type="ARBA" id="ARBA00022777"/>
    </source>
</evidence>
<evidence type="ECO:0000259" key="7">
    <source>
        <dbReference type="PROSITE" id="PS50109"/>
    </source>
</evidence>
<dbReference type="InterPro" id="IPR004358">
    <property type="entry name" value="Sig_transdc_His_kin-like_C"/>
</dbReference>
<dbReference type="SUPFAM" id="SSF55785">
    <property type="entry name" value="PYP-like sensor domain (PAS domain)"/>
    <property type="match status" value="1"/>
</dbReference>
<evidence type="ECO:0000256" key="6">
    <source>
        <dbReference type="ARBA" id="ARBA00023012"/>
    </source>
</evidence>
<dbReference type="Gene3D" id="3.30.565.10">
    <property type="entry name" value="Histidine kinase-like ATPase, C-terminal domain"/>
    <property type="match status" value="1"/>
</dbReference>
<dbReference type="InterPro" id="IPR036097">
    <property type="entry name" value="HisK_dim/P_sf"/>
</dbReference>
<dbReference type="PANTHER" id="PTHR43711:SF31">
    <property type="entry name" value="HISTIDINE KINASE"/>
    <property type="match status" value="1"/>
</dbReference>
<reference evidence="9 11" key="2">
    <citation type="submission" date="2019-09" db="EMBL/GenBank/DDBJ databases">
        <title>A bacterium isolated from glacier soil.</title>
        <authorList>
            <person name="Liu Q."/>
        </authorList>
    </citation>
    <scope>NUCLEOTIDE SEQUENCE [LARGE SCALE GENOMIC DNA]</scope>
    <source>
        <strain evidence="9 11">MDT1-10-3</strain>
    </source>
</reference>
<sequence length="364" mass="40817">MHNTLALRHASLVEKAAEAFEQAYFLYHCDQGKLQYLNQSFAQLFGLSAQAALQDPFLLLDRVHPEDQAFLREQYQKIMATGAQEGIEIRVKVPGQALKWVCVSCTRVDEGQDRYLAGFATDITKRKEYQNNILKFNSKKNSTLEILSHDLAAPFANIEGMVRLLELELTAANPAVMELVTYIKENAKKGSDLIRDFVDNEFLESSQVVLHLERVNLAQRISIMVENYQQVGGSLLTKNFVLNVPSEPVFAYIDVMKFMQVLNNLVSNAIKFTSDHGTITVALQDQGPTVLVSIADNGIGIPEDLKPFLFDKFTKARRKGVRGEKSVGLGMSIIKNIVELHQGIVWFESKEGEGSTFFVQIPKS</sequence>
<dbReference type="PROSITE" id="PS50112">
    <property type="entry name" value="PAS"/>
    <property type="match status" value="1"/>
</dbReference>
<dbReference type="SUPFAM" id="SSF55874">
    <property type="entry name" value="ATPase domain of HSP90 chaperone/DNA topoisomerase II/histidine kinase"/>
    <property type="match status" value="1"/>
</dbReference>
<dbReference type="CDD" id="cd00075">
    <property type="entry name" value="HATPase"/>
    <property type="match status" value="1"/>
</dbReference>
<keyword evidence="10" id="KW-0067">ATP-binding</keyword>
<dbReference type="Pfam" id="PF08448">
    <property type="entry name" value="PAS_4"/>
    <property type="match status" value="1"/>
</dbReference>
<dbReference type="OrthoDB" id="9757990at2"/>
<dbReference type="PROSITE" id="PS50109">
    <property type="entry name" value="HIS_KIN"/>
    <property type="match status" value="1"/>
</dbReference>
<feature type="domain" description="PAS" evidence="8">
    <location>
        <begin position="31"/>
        <end position="82"/>
    </location>
</feature>
<keyword evidence="6" id="KW-0902">Two-component regulatory system</keyword>
<reference evidence="9 11" key="1">
    <citation type="submission" date="2019-07" db="EMBL/GenBank/DDBJ databases">
        <authorList>
            <person name="Qu J.-H."/>
        </authorList>
    </citation>
    <scope>NUCLEOTIDE SEQUENCE [LARGE SCALE GENOMIC DNA]</scope>
    <source>
        <strain evidence="9 11">MDT1-10-3</strain>
    </source>
</reference>
<evidence type="ECO:0000256" key="4">
    <source>
        <dbReference type="ARBA" id="ARBA00022679"/>
    </source>
</evidence>
<dbReference type="Proteomes" id="UP000323866">
    <property type="component" value="Unassembled WGS sequence"/>
</dbReference>
<evidence type="ECO:0000313" key="9">
    <source>
        <dbReference type="EMBL" id="KAA6430621.1"/>
    </source>
</evidence>
<protein>
    <recommendedName>
        <fullName evidence="2">histidine kinase</fullName>
        <ecNumber evidence="2">2.7.13.3</ecNumber>
    </recommendedName>
</protein>
<keyword evidence="3" id="KW-0597">Phosphoprotein</keyword>
<dbReference type="InterPro" id="IPR035965">
    <property type="entry name" value="PAS-like_dom_sf"/>
</dbReference>
<dbReference type="GO" id="GO:0000155">
    <property type="term" value="F:phosphorelay sensor kinase activity"/>
    <property type="evidence" value="ECO:0007669"/>
    <property type="project" value="InterPro"/>
</dbReference>
<keyword evidence="4" id="KW-0808">Transferase</keyword>
<dbReference type="Proteomes" id="UP001570846">
    <property type="component" value="Unassembled WGS sequence"/>
</dbReference>
<evidence type="ECO:0000256" key="3">
    <source>
        <dbReference type="ARBA" id="ARBA00022553"/>
    </source>
</evidence>
<evidence type="ECO:0000256" key="2">
    <source>
        <dbReference type="ARBA" id="ARBA00012438"/>
    </source>
</evidence>
<evidence type="ECO:0000313" key="10">
    <source>
        <dbReference type="EMBL" id="MFA1773589.1"/>
    </source>
</evidence>
<reference evidence="10 12" key="3">
    <citation type="submission" date="2024-08" db="EMBL/GenBank/DDBJ databases">
        <authorList>
            <person name="Wei W."/>
        </authorList>
    </citation>
    <scope>NUCLEOTIDE SEQUENCE [LARGE SCALE GENOMIC DNA]</scope>
    <source>
        <strain evidence="10 12">XU2</strain>
    </source>
</reference>
<dbReference type="InterPro" id="IPR003594">
    <property type="entry name" value="HATPase_dom"/>
</dbReference>
<dbReference type="GO" id="GO:0005524">
    <property type="term" value="F:ATP binding"/>
    <property type="evidence" value="ECO:0007669"/>
    <property type="project" value="UniProtKB-KW"/>
</dbReference>
<dbReference type="InterPro" id="IPR005467">
    <property type="entry name" value="His_kinase_dom"/>
</dbReference>
<dbReference type="PRINTS" id="PR00344">
    <property type="entry name" value="BCTRLSENSOR"/>
</dbReference>
<evidence type="ECO:0000259" key="8">
    <source>
        <dbReference type="PROSITE" id="PS50112"/>
    </source>
</evidence>
<dbReference type="FunFam" id="3.30.565.10:FF:000006">
    <property type="entry name" value="Sensor histidine kinase WalK"/>
    <property type="match status" value="1"/>
</dbReference>
<dbReference type="SUPFAM" id="SSF47384">
    <property type="entry name" value="Homodimeric domain of signal transducing histidine kinase"/>
    <property type="match status" value="1"/>
</dbReference>
<keyword evidence="12" id="KW-1185">Reference proteome</keyword>
<feature type="domain" description="Histidine kinase" evidence="7">
    <location>
        <begin position="146"/>
        <end position="364"/>
    </location>
</feature>
<comment type="caution">
    <text evidence="9">The sequence shown here is derived from an EMBL/GenBank/DDBJ whole genome shotgun (WGS) entry which is preliminary data.</text>
</comment>
<dbReference type="NCBIfam" id="TIGR00229">
    <property type="entry name" value="sensory_box"/>
    <property type="match status" value="1"/>
</dbReference>
<keyword evidence="5 9" id="KW-0418">Kinase</keyword>
<dbReference type="SMART" id="SM00091">
    <property type="entry name" value="PAS"/>
    <property type="match status" value="1"/>
</dbReference>
<proteinExistence type="predicted"/>
<dbReference type="Gene3D" id="3.30.450.20">
    <property type="entry name" value="PAS domain"/>
    <property type="match status" value="1"/>
</dbReference>
<dbReference type="InterPro" id="IPR050736">
    <property type="entry name" value="Sensor_HK_Regulatory"/>
</dbReference>
<evidence type="ECO:0000313" key="12">
    <source>
        <dbReference type="Proteomes" id="UP001570846"/>
    </source>
</evidence>
<dbReference type="SMART" id="SM00387">
    <property type="entry name" value="HATPase_c"/>
    <property type="match status" value="1"/>
</dbReference>
<name>A0A5M8Q6B5_9BACT</name>
<accession>A0A5M8Q6B5</accession>
<organism evidence="9 11">
    <name type="scientific">Rufibacter glacialis</name>
    <dbReference type="NCBI Taxonomy" id="1259555"/>
    <lineage>
        <taxon>Bacteria</taxon>
        <taxon>Pseudomonadati</taxon>
        <taxon>Bacteroidota</taxon>
        <taxon>Cytophagia</taxon>
        <taxon>Cytophagales</taxon>
        <taxon>Hymenobacteraceae</taxon>
        <taxon>Rufibacter</taxon>
    </lineage>
</organism>
<dbReference type="EC" id="2.7.13.3" evidence="2"/>
<evidence type="ECO:0000313" key="11">
    <source>
        <dbReference type="Proteomes" id="UP000323866"/>
    </source>
</evidence>
<dbReference type="InterPro" id="IPR036890">
    <property type="entry name" value="HATPase_C_sf"/>
</dbReference>
<dbReference type="CDD" id="cd00130">
    <property type="entry name" value="PAS"/>
    <property type="match status" value="1"/>
</dbReference>
<keyword evidence="10" id="KW-0547">Nucleotide-binding</keyword>
<dbReference type="Pfam" id="PF02518">
    <property type="entry name" value="HATPase_c"/>
    <property type="match status" value="1"/>
</dbReference>